<feature type="transmembrane region" description="Helical" evidence="6">
    <location>
        <begin position="205"/>
        <end position="224"/>
    </location>
</feature>
<keyword evidence="2" id="KW-0997">Cell inner membrane</keyword>
<keyword evidence="6" id="KW-1133">Transmembrane helix</keyword>
<dbReference type="AlphaFoldDB" id="A0A0F7FHB0"/>
<dbReference type="InterPro" id="IPR043461">
    <property type="entry name" value="LpxH-like"/>
</dbReference>
<evidence type="ECO:0000313" key="8">
    <source>
        <dbReference type="EMBL" id="AKG38639.1"/>
    </source>
</evidence>
<dbReference type="EMBL" id="CP009961">
    <property type="protein sequence ID" value="AKG38639.1"/>
    <property type="molecule type" value="Genomic_DNA"/>
</dbReference>
<keyword evidence="4 6" id="KW-0472">Membrane</keyword>
<dbReference type="SUPFAM" id="SSF56300">
    <property type="entry name" value="Metallo-dependent phosphatases"/>
    <property type="match status" value="1"/>
</dbReference>
<accession>A0A0F7FHB0</accession>
<evidence type="ECO:0000256" key="6">
    <source>
        <dbReference type="SAM" id="Phobius"/>
    </source>
</evidence>
<dbReference type="GO" id="GO:0016020">
    <property type="term" value="C:membrane"/>
    <property type="evidence" value="ECO:0007669"/>
    <property type="project" value="GOC"/>
</dbReference>
<dbReference type="Gene3D" id="3.60.21.10">
    <property type="match status" value="1"/>
</dbReference>
<dbReference type="KEGG" id="thf:MA03_04150"/>
<name>A0A0F7FHB0_9CREN</name>
<sequence>MRIGWLESEIGKILEVELTEAEEAIAISDTHLGLKYKGRELSKSRELSEFLEKILGDNNVKLIILLGDIFDFWSAKVGDIIRSAYDPVKVLVGSDKTIVYVAGNHDRIVSWIKLESSRGKGDIYTVPDFFILNVDGRKYLLLHGHQLDALFTRFKGLWKIQSYVYILSESLFSLPGPSEWMLAALSAGSLAFLLASITADNVLQEFILFLVSILLLSPLLVMLWRKLQDRIWYGLLEELNMKLSKSRLRGKSLRHLSVSKPLNRFLRSLESIPQIGRIDGVVLGHTHVPELLVEEGRVYANTGSWIENGHNSTCTFVRITSHMITLGKWDNGRETKIHEASLPGS</sequence>
<evidence type="ECO:0000256" key="4">
    <source>
        <dbReference type="ARBA" id="ARBA00023136"/>
    </source>
</evidence>
<dbReference type="STRING" id="1550241.MA03_04150"/>
<dbReference type="Proteomes" id="UP000067434">
    <property type="component" value="Chromosome"/>
</dbReference>
<dbReference type="InterPro" id="IPR004843">
    <property type="entry name" value="Calcineurin-like_PHP"/>
</dbReference>
<dbReference type="InterPro" id="IPR029052">
    <property type="entry name" value="Metallo-depent_PP-like"/>
</dbReference>
<dbReference type="HOGENOM" id="CLU_803207_0_0_2"/>
<evidence type="ECO:0000313" key="9">
    <source>
        <dbReference type="Proteomes" id="UP000067434"/>
    </source>
</evidence>
<protein>
    <recommendedName>
        <fullName evidence="7">Calcineurin-like phosphoesterase domain-containing protein</fullName>
    </recommendedName>
</protein>
<keyword evidence="3" id="KW-0479">Metal-binding</keyword>
<evidence type="ECO:0000256" key="1">
    <source>
        <dbReference type="ARBA" id="ARBA00022475"/>
    </source>
</evidence>
<dbReference type="CDD" id="cd07398">
    <property type="entry name" value="MPP_YbbF-LpxH"/>
    <property type="match status" value="1"/>
</dbReference>
<dbReference type="PANTHER" id="PTHR34990">
    <property type="entry name" value="UDP-2,3-DIACYLGLUCOSAMINE HYDROLASE-RELATED"/>
    <property type="match status" value="1"/>
</dbReference>
<gene>
    <name evidence="8" type="ORF">MA03_04150</name>
</gene>
<evidence type="ECO:0000256" key="2">
    <source>
        <dbReference type="ARBA" id="ARBA00022519"/>
    </source>
</evidence>
<keyword evidence="6" id="KW-0812">Transmembrane</keyword>
<proteinExistence type="predicted"/>
<dbReference type="RefSeq" id="WP_052884068.1">
    <property type="nucleotide sequence ID" value="NZ_CP009961.1"/>
</dbReference>
<dbReference type="Pfam" id="PF00149">
    <property type="entry name" value="Metallophos"/>
    <property type="match status" value="1"/>
</dbReference>
<dbReference type="GO" id="GO:0008758">
    <property type="term" value="F:UDP-2,3-diacylglucosamine hydrolase activity"/>
    <property type="evidence" value="ECO:0007669"/>
    <property type="project" value="TreeGrafter"/>
</dbReference>
<feature type="domain" description="Calcineurin-like phosphoesterase" evidence="7">
    <location>
        <begin position="26"/>
        <end position="147"/>
    </location>
</feature>
<feature type="transmembrane region" description="Helical" evidence="6">
    <location>
        <begin position="180"/>
        <end position="199"/>
    </location>
</feature>
<keyword evidence="5" id="KW-0464">Manganese</keyword>
<keyword evidence="1" id="KW-1003">Cell membrane</keyword>
<dbReference type="OrthoDB" id="31433at2157"/>
<dbReference type="GO" id="GO:0009245">
    <property type="term" value="P:lipid A biosynthetic process"/>
    <property type="evidence" value="ECO:0007669"/>
    <property type="project" value="TreeGrafter"/>
</dbReference>
<dbReference type="PATRIC" id="fig|1550241.5.peg.883"/>
<evidence type="ECO:0000256" key="3">
    <source>
        <dbReference type="ARBA" id="ARBA00022723"/>
    </source>
</evidence>
<organism evidence="8 9">
    <name type="scientific">Infirmifilum uzonense</name>
    <dbReference type="NCBI Taxonomy" id="1550241"/>
    <lineage>
        <taxon>Archaea</taxon>
        <taxon>Thermoproteota</taxon>
        <taxon>Thermoprotei</taxon>
        <taxon>Thermofilales</taxon>
        <taxon>Thermofilaceae</taxon>
        <taxon>Infirmifilum</taxon>
    </lineage>
</organism>
<evidence type="ECO:0000259" key="7">
    <source>
        <dbReference type="Pfam" id="PF00149"/>
    </source>
</evidence>
<reference evidence="8 9" key="1">
    <citation type="journal article" date="2015" name="Stand. Genomic Sci.">
        <title>Complete genome sequence of and proposal of Thermofilum uzonense sp. nov. a novel hyperthermophilic crenarchaeon and emended description of the genus Thermofilum.</title>
        <authorList>
            <person name="Toshchakov S.V."/>
            <person name="Korzhenkov A.A."/>
            <person name="Samarov N.I."/>
            <person name="Mazunin I.O."/>
            <person name="Mozhey O.I."/>
            <person name="Shmyr I.S."/>
            <person name="Derbikova K.S."/>
            <person name="Taranov E.A."/>
            <person name="Dominova I.N."/>
            <person name="Bonch-Osmolovskaya E.A."/>
            <person name="Patrushev M.V."/>
            <person name="Podosokorskaya O.A."/>
            <person name="Kublanov I.V."/>
        </authorList>
    </citation>
    <scope>NUCLEOTIDE SEQUENCE [LARGE SCALE GENOMIC DNA]</scope>
    <source>
        <strain evidence="8 9">1807-2</strain>
    </source>
</reference>
<evidence type="ECO:0000256" key="5">
    <source>
        <dbReference type="ARBA" id="ARBA00023211"/>
    </source>
</evidence>
<dbReference type="GeneID" id="25401395"/>
<keyword evidence="9" id="KW-1185">Reference proteome</keyword>
<dbReference type="GO" id="GO:0046872">
    <property type="term" value="F:metal ion binding"/>
    <property type="evidence" value="ECO:0007669"/>
    <property type="project" value="UniProtKB-KW"/>
</dbReference>